<dbReference type="CDD" id="cd18820">
    <property type="entry name" value="GH43_LbAraf43-like"/>
    <property type="match status" value="1"/>
</dbReference>
<protein>
    <submittedName>
        <fullName evidence="7">Non-reducing end beta-L-arabinofuranosidase</fullName>
        <ecNumber evidence="7">3.2.1.185</ecNumber>
    </submittedName>
</protein>
<feature type="domain" description="F5/8 type C" evidence="6">
    <location>
        <begin position="663"/>
        <end position="816"/>
    </location>
</feature>
<evidence type="ECO:0000256" key="1">
    <source>
        <dbReference type="ARBA" id="ARBA00009865"/>
    </source>
</evidence>
<comment type="similarity">
    <text evidence="1">Belongs to the glycosyl hydrolase 43 family.</text>
</comment>
<dbReference type="Pfam" id="PF20737">
    <property type="entry name" value="Glyco_hydro127C"/>
    <property type="match status" value="1"/>
</dbReference>
<dbReference type="InterPro" id="IPR000421">
    <property type="entry name" value="FA58C"/>
</dbReference>
<gene>
    <name evidence="7" type="primary">hypBA1_1</name>
    <name evidence="7" type="ORF">CA13_15930</name>
</gene>
<dbReference type="OrthoDB" id="9757939at2"/>
<dbReference type="InterPro" id="IPR049049">
    <property type="entry name" value="Beta-AFase-like_GH127_C"/>
</dbReference>
<reference evidence="7 8" key="1">
    <citation type="submission" date="2019-02" db="EMBL/GenBank/DDBJ databases">
        <title>Deep-cultivation of Planctomycetes and their phenomic and genomic characterization uncovers novel biology.</title>
        <authorList>
            <person name="Wiegand S."/>
            <person name="Jogler M."/>
            <person name="Boedeker C."/>
            <person name="Pinto D."/>
            <person name="Vollmers J."/>
            <person name="Rivas-Marin E."/>
            <person name="Kohn T."/>
            <person name="Peeters S.H."/>
            <person name="Heuer A."/>
            <person name="Rast P."/>
            <person name="Oberbeckmann S."/>
            <person name="Bunk B."/>
            <person name="Jeske O."/>
            <person name="Meyerdierks A."/>
            <person name="Storesund J.E."/>
            <person name="Kallscheuer N."/>
            <person name="Luecker S."/>
            <person name="Lage O.M."/>
            <person name="Pohl T."/>
            <person name="Merkel B.J."/>
            <person name="Hornburger P."/>
            <person name="Mueller R.-W."/>
            <person name="Bruemmer F."/>
            <person name="Labrenz M."/>
            <person name="Spormann A.M."/>
            <person name="Op Den Camp H."/>
            <person name="Overmann J."/>
            <person name="Amann R."/>
            <person name="Jetten M.S.M."/>
            <person name="Mascher T."/>
            <person name="Medema M.H."/>
            <person name="Devos D.P."/>
            <person name="Kaster A.-K."/>
            <person name="Ovreas L."/>
            <person name="Rohde M."/>
            <person name="Galperin M.Y."/>
            <person name="Jogler C."/>
        </authorList>
    </citation>
    <scope>NUCLEOTIDE SEQUENCE [LARGE SCALE GENOMIC DNA]</scope>
    <source>
        <strain evidence="7 8">CA13</strain>
    </source>
</reference>
<dbReference type="Gene3D" id="2.115.10.20">
    <property type="entry name" value="Glycosyl hydrolase domain, family 43"/>
    <property type="match status" value="1"/>
</dbReference>
<dbReference type="InterPro" id="IPR008928">
    <property type="entry name" value="6-hairpin_glycosidase_sf"/>
</dbReference>
<dbReference type="Pfam" id="PF07944">
    <property type="entry name" value="Beta-AFase-like_GH127_cat"/>
    <property type="match status" value="1"/>
</dbReference>
<evidence type="ECO:0000259" key="6">
    <source>
        <dbReference type="PROSITE" id="PS50022"/>
    </source>
</evidence>
<evidence type="ECO:0000313" key="8">
    <source>
        <dbReference type="Proteomes" id="UP000315010"/>
    </source>
</evidence>
<dbReference type="Gene3D" id="2.60.120.560">
    <property type="entry name" value="Exo-inulinase, domain 1"/>
    <property type="match status" value="1"/>
</dbReference>
<feature type="signal peptide" evidence="5">
    <location>
        <begin position="1"/>
        <end position="22"/>
    </location>
</feature>
<keyword evidence="5" id="KW-0732">Signal</keyword>
<evidence type="ECO:0000256" key="3">
    <source>
        <dbReference type="ARBA" id="ARBA00023295"/>
    </source>
</evidence>
<sequence length="1346" mass="149076" precursor="true">MKCLITFAVTLGLAISTMVVQAETVKLVPFYGVQMQDATWKPRIEQLVKNTLPHAFKNTEVARERLRLCAEWLESGGTTPKPEPHRFNTSDLYKVLEGGALMLKAAPHPEIERLMDESIEVIARAQKPDGYLYVSHITGSIFENEMGPRPYSYLLHSHELYNVGHLYEAAVAYAQATGKTKLLEVAEKNAAHVNKVIFEGGDPNYNDGKPVLQAPGHQEIEIGLVKLYSHTGKRLYLEMAKKFLDIRGVTFKPNLDNVSSPTYAQQHLPVARQRKAVGHAVRATYQYAAMAEVDSLLGTAEYSDALDSIWHDIVDTKMHITGGLGAVHGIEGFGPAYELPNEHTYLETCAAVGNVFFNMRMFLKFKDARYVDVAEIALLNNCLSGVGLDGTSFFYPNPLEARSGHRPRSGWFGTACCPSNIARLIPQVPGYLYATTGDQIYALLYAANNTRLDIGNTAVDLRQETKYPYDGEVTFHVDPEAACEFVLNLRVPTWAGQQLVPGDLYHFQADAPKWSILVNGTPIEASIDKGFAKIDRTWNPGDKVVLQLPMPVRTNVCTEKVVANRSRVAFSRGPIVFCAEGIDNEGSVQRFFVDPKNAAANARVETFTDTPLSGLPKIVLPAHELTGDKVAQADDVKLVPYFAWSNRDRSSMITWMPTQSDLAIPGNGGLGELKFAGAAASHTYELDTVDAVRAQHTPKSSSDTNIPRWTGWPQVGQPQWVEIDLGKAQPVASVGVYWYDDHGGVQVPAEWHIEALDGDQWNKVEIYNTDSYSALPDTYNTVQPANPLTTGKLRIHMRPQHDKTSVGILSVDVTMAEVAASQDDAVAEKLQHGSLEATHFVNPIGEGADPWVTRDPNSGRYLWCMSDGNRALAIHTSDSLTSLGQKHIVWKAPRRGPYSREIWAPELHFLDGKWLIYFAGSDGDNKNHLAYALQSKTADPLGEYELHGAFITGDTKDENRWAIDMTALEHQGKRYAIWSGWDTATSDRQYLYIAEMESPTKLAGLRVRICSNDDFPWELTDGDGQGRGLHEGPQVLQSGDRTFVTYSCAASWLPTYKLGMLELVGNNPLDPAAWKKYDKPVFQSTDETYGVGHSCFVRSPDEKEYWHIFHAKRDRDPGWRRAIFAQPFHFDESGLPQFGKPVPAGRPMPIPSGDPVPSGDKATELNLPYRSDLKSDHSYYGHHQFYQFTANGLRLGEPPSDPINDYRSGEKIVLGAKVPNDFSATISVDFGDDPNATDAGILFRVTAPSVGYDAQRGYFVGIKPCDNVVLLGKTDGRQWEELKRVPLAMDTSKKKLSITVVDDLFEIAVDGKTLFTHHDATYTAGTLGLRVVDSSVTFSEFKVSAP</sequence>
<dbReference type="RefSeq" id="WP_146395255.1">
    <property type="nucleotide sequence ID" value="NZ_SJPJ01000001.1"/>
</dbReference>
<dbReference type="GO" id="GO:0102478">
    <property type="term" value="F:beta-L-arabinofuranosidase activity"/>
    <property type="evidence" value="ECO:0007669"/>
    <property type="project" value="UniProtKB-EC"/>
</dbReference>
<dbReference type="InterPro" id="IPR049046">
    <property type="entry name" value="Beta-AFase-like_GH127_middle"/>
</dbReference>
<dbReference type="InterPro" id="IPR012878">
    <property type="entry name" value="Beta-AFase-like_GH127_cat"/>
</dbReference>
<keyword evidence="3 7" id="KW-0326">Glycosidase</keyword>
<dbReference type="PANTHER" id="PTHR43465">
    <property type="entry name" value="DUF1680 DOMAIN PROTEIN (AFU_ORTHOLOGUE AFUA_1G08910)"/>
    <property type="match status" value="1"/>
</dbReference>
<name>A0A5C5YYZ7_9BACT</name>
<accession>A0A5C5YYZ7</accession>
<dbReference type="GO" id="GO:0005975">
    <property type="term" value="P:carbohydrate metabolic process"/>
    <property type="evidence" value="ECO:0007669"/>
    <property type="project" value="InterPro"/>
</dbReference>
<dbReference type="InterPro" id="IPR049174">
    <property type="entry name" value="Beta-AFase-like"/>
</dbReference>
<dbReference type="InterPro" id="IPR023296">
    <property type="entry name" value="Glyco_hydro_beta-prop_sf"/>
</dbReference>
<dbReference type="Gene3D" id="2.60.120.260">
    <property type="entry name" value="Galactose-binding domain-like"/>
    <property type="match status" value="1"/>
</dbReference>
<dbReference type="InterPro" id="IPR006710">
    <property type="entry name" value="Glyco_hydro_43"/>
</dbReference>
<dbReference type="SUPFAM" id="SSF49785">
    <property type="entry name" value="Galactose-binding domain-like"/>
    <property type="match status" value="1"/>
</dbReference>
<keyword evidence="2 7" id="KW-0378">Hydrolase</keyword>
<dbReference type="PROSITE" id="PS50022">
    <property type="entry name" value="FA58C_3"/>
    <property type="match status" value="1"/>
</dbReference>
<evidence type="ECO:0000256" key="4">
    <source>
        <dbReference type="PIRSR" id="PIRSR606710-2"/>
    </source>
</evidence>
<evidence type="ECO:0000313" key="7">
    <source>
        <dbReference type="EMBL" id="TWT80180.1"/>
    </source>
</evidence>
<dbReference type="Pfam" id="PF00754">
    <property type="entry name" value="F5_F8_type_C"/>
    <property type="match status" value="1"/>
</dbReference>
<dbReference type="EMBL" id="SJPJ01000001">
    <property type="protein sequence ID" value="TWT80180.1"/>
    <property type="molecule type" value="Genomic_DNA"/>
</dbReference>
<dbReference type="Pfam" id="PF20736">
    <property type="entry name" value="Glyco_hydro127M"/>
    <property type="match status" value="1"/>
</dbReference>
<evidence type="ECO:0000256" key="5">
    <source>
        <dbReference type="SAM" id="SignalP"/>
    </source>
</evidence>
<evidence type="ECO:0000256" key="2">
    <source>
        <dbReference type="ARBA" id="ARBA00022801"/>
    </source>
</evidence>
<feature type="chain" id="PRO_5022660423" evidence="5">
    <location>
        <begin position="23"/>
        <end position="1346"/>
    </location>
</feature>
<proteinExistence type="inferred from homology"/>
<dbReference type="SUPFAM" id="SSF75005">
    <property type="entry name" value="Arabinanase/levansucrase/invertase"/>
    <property type="match status" value="1"/>
</dbReference>
<dbReference type="SUPFAM" id="SSF48208">
    <property type="entry name" value="Six-hairpin glycosidases"/>
    <property type="match status" value="1"/>
</dbReference>
<dbReference type="Pfam" id="PF04616">
    <property type="entry name" value="Glyco_hydro_43"/>
    <property type="match status" value="1"/>
</dbReference>
<dbReference type="PANTHER" id="PTHR43465:SF2">
    <property type="entry name" value="DUF1680 DOMAIN PROTEIN (AFU_ORTHOLOGUE AFUA_1G08910)"/>
    <property type="match status" value="1"/>
</dbReference>
<dbReference type="InterPro" id="IPR008979">
    <property type="entry name" value="Galactose-bd-like_sf"/>
</dbReference>
<dbReference type="EC" id="3.2.1.185" evidence="7"/>
<feature type="site" description="Important for catalytic activity, responsible for pKa modulation of the active site Glu and correct orientation of both the proton donor and substrate" evidence="4">
    <location>
        <position position="964"/>
    </location>
</feature>
<comment type="caution">
    <text evidence="7">The sequence shown here is derived from an EMBL/GenBank/DDBJ whole genome shotgun (WGS) entry which is preliminary data.</text>
</comment>
<organism evidence="7 8">
    <name type="scientific">Novipirellula herctigrandis</name>
    <dbReference type="NCBI Taxonomy" id="2527986"/>
    <lineage>
        <taxon>Bacteria</taxon>
        <taxon>Pseudomonadati</taxon>
        <taxon>Planctomycetota</taxon>
        <taxon>Planctomycetia</taxon>
        <taxon>Pirellulales</taxon>
        <taxon>Pirellulaceae</taxon>
        <taxon>Novipirellula</taxon>
    </lineage>
</organism>
<keyword evidence="8" id="KW-1185">Reference proteome</keyword>
<dbReference type="Proteomes" id="UP000315010">
    <property type="component" value="Unassembled WGS sequence"/>
</dbReference>